<dbReference type="GO" id="GO:0016539">
    <property type="term" value="P:intein-mediated protein splicing"/>
    <property type="evidence" value="ECO:0007669"/>
    <property type="project" value="InterPro"/>
</dbReference>
<evidence type="ECO:0000313" key="3">
    <source>
        <dbReference type="Proteomes" id="UP000271700"/>
    </source>
</evidence>
<dbReference type="STRING" id="981384.GCA_000192475_03804"/>
<dbReference type="SUPFAM" id="SSF51294">
    <property type="entry name" value="Hedgehog/intein (Hint) domain"/>
    <property type="match status" value="1"/>
</dbReference>
<sequence length="331" mass="35614">MASITIYEISGDPFGNPSVTITEGYQVEITDDDGLLEDPDGNGGKQFNTSTLPNLDNSGNLQIFEGYTATVSGVPVTYTLINFSGTQYIVVTSGDVEVGDVLTGNTLAQNPAPLVAYDSLPSFVCFTSGSYILTPSGRRLIEEIKVGDQVIVADGTSRAVRWVGRRLLSETNLKQTPKHCPIRINAGSLGPQTPSRDLLLSPQHRVVVSSPAMELHHNHSMMLATAKSLVNGKTINQLPPGGGVEYIHILFDQHELVNVEGLWSESFYPGDHTLDVMSVAVKEELFGLFPELQSGARGYGDTVLPVLRSFEVQILRSGLCAPSGTTPAFVH</sequence>
<dbReference type="Pfam" id="PF13403">
    <property type="entry name" value="Hint_2"/>
    <property type="match status" value="1"/>
</dbReference>
<dbReference type="RefSeq" id="WP_010438609.1">
    <property type="nucleotide sequence ID" value="NZ_AEYW01000004.1"/>
</dbReference>
<gene>
    <name evidence="2" type="ORF">CLV75_3773</name>
</gene>
<dbReference type="PROSITE" id="PS50817">
    <property type="entry name" value="INTEIN_N_TER"/>
    <property type="match status" value="1"/>
</dbReference>
<dbReference type="InterPro" id="IPR036844">
    <property type="entry name" value="Hint_dom_sf"/>
</dbReference>
<name>A0A497YUU8_9RHOB</name>
<organism evidence="2 3">
    <name type="scientific">Ruegeria conchae</name>
    <dbReference type="NCBI Taxonomy" id="981384"/>
    <lineage>
        <taxon>Bacteria</taxon>
        <taxon>Pseudomonadati</taxon>
        <taxon>Pseudomonadota</taxon>
        <taxon>Alphaproteobacteria</taxon>
        <taxon>Rhodobacterales</taxon>
        <taxon>Roseobacteraceae</taxon>
        <taxon>Ruegeria</taxon>
    </lineage>
</organism>
<comment type="caution">
    <text evidence="2">The sequence shown here is derived from an EMBL/GenBank/DDBJ whole genome shotgun (WGS) entry which is preliminary data.</text>
</comment>
<keyword evidence="3" id="KW-1185">Reference proteome</keyword>
<protein>
    <submittedName>
        <fullName evidence="2">Hint domain-containing protein</fullName>
    </submittedName>
</protein>
<feature type="domain" description="Hedgehog/Intein (Hint)" evidence="1">
    <location>
        <begin position="124"/>
        <end position="271"/>
    </location>
</feature>
<dbReference type="Proteomes" id="UP000271700">
    <property type="component" value="Unassembled WGS sequence"/>
</dbReference>
<dbReference type="AlphaFoldDB" id="A0A497YUU8"/>
<dbReference type="InterPro" id="IPR028992">
    <property type="entry name" value="Hedgehog/Intein_dom"/>
</dbReference>
<dbReference type="InterPro" id="IPR006141">
    <property type="entry name" value="Intein_N"/>
</dbReference>
<evidence type="ECO:0000259" key="1">
    <source>
        <dbReference type="Pfam" id="PF13403"/>
    </source>
</evidence>
<dbReference type="EMBL" id="RCCT01000007">
    <property type="protein sequence ID" value="RLJ99850.1"/>
    <property type="molecule type" value="Genomic_DNA"/>
</dbReference>
<reference evidence="2 3" key="1">
    <citation type="submission" date="2018-10" db="EMBL/GenBank/DDBJ databases">
        <title>Genomic Encyclopedia of Archaeal and Bacterial Type Strains, Phase II (KMG-II): from individual species to whole genera.</title>
        <authorList>
            <person name="Goeker M."/>
        </authorList>
    </citation>
    <scope>NUCLEOTIDE SEQUENCE [LARGE SCALE GENOMIC DNA]</scope>
    <source>
        <strain evidence="2 3">DSM 29317</strain>
    </source>
</reference>
<evidence type="ECO:0000313" key="2">
    <source>
        <dbReference type="EMBL" id="RLJ99850.1"/>
    </source>
</evidence>
<dbReference type="Gene3D" id="2.170.16.10">
    <property type="entry name" value="Hedgehog/Intein (Hint) domain"/>
    <property type="match status" value="1"/>
</dbReference>
<accession>A0A497YUU8</accession>
<proteinExistence type="predicted"/>